<dbReference type="PANTHER" id="PTHR47739">
    <property type="entry name" value="TRNA1(VAL) (ADENINE(37)-N6)-METHYLTRANSFERASE"/>
    <property type="match status" value="1"/>
</dbReference>
<protein>
    <submittedName>
        <fullName evidence="3">tRNA1(Val) A37 N6-methylase TrmN6</fullName>
    </submittedName>
</protein>
<dbReference type="Proteomes" id="UP000184404">
    <property type="component" value="Unassembled WGS sequence"/>
</dbReference>
<organism evidence="3 4">
    <name type="scientific">Schwartzia succinivorans DSM 10502</name>
    <dbReference type="NCBI Taxonomy" id="1123243"/>
    <lineage>
        <taxon>Bacteria</taxon>
        <taxon>Bacillati</taxon>
        <taxon>Bacillota</taxon>
        <taxon>Negativicutes</taxon>
        <taxon>Selenomonadales</taxon>
        <taxon>Selenomonadaceae</taxon>
        <taxon>Schwartzia</taxon>
    </lineage>
</organism>
<evidence type="ECO:0000313" key="4">
    <source>
        <dbReference type="Proteomes" id="UP000184404"/>
    </source>
</evidence>
<keyword evidence="3" id="KW-0808">Transferase</keyword>
<dbReference type="PANTHER" id="PTHR47739:SF1">
    <property type="entry name" value="TRNA1(VAL) (ADENINE(37)-N6)-METHYLTRANSFERASE"/>
    <property type="match status" value="1"/>
</dbReference>
<dbReference type="Pfam" id="PF13847">
    <property type="entry name" value="Methyltransf_31"/>
    <property type="match status" value="1"/>
</dbReference>
<keyword evidence="3" id="KW-0489">Methyltransferase</keyword>
<dbReference type="InterPro" id="IPR002052">
    <property type="entry name" value="DNA_methylase_N6_adenine_CS"/>
</dbReference>
<dbReference type="OrthoDB" id="9777257at2"/>
<keyword evidence="4" id="KW-1185">Reference proteome</keyword>
<name>A0A1M4SH45_9FIRM</name>
<dbReference type="PROSITE" id="PS00092">
    <property type="entry name" value="N6_MTASE"/>
    <property type="match status" value="1"/>
</dbReference>
<dbReference type="GO" id="GO:0003676">
    <property type="term" value="F:nucleic acid binding"/>
    <property type="evidence" value="ECO:0007669"/>
    <property type="project" value="InterPro"/>
</dbReference>
<dbReference type="GO" id="GO:0008168">
    <property type="term" value="F:methyltransferase activity"/>
    <property type="evidence" value="ECO:0007669"/>
    <property type="project" value="UniProtKB-KW"/>
</dbReference>
<proteinExistence type="predicted"/>
<feature type="domain" description="Methyltransferase" evidence="2">
    <location>
        <begin position="47"/>
        <end position="178"/>
    </location>
</feature>
<dbReference type="Gene3D" id="3.40.50.150">
    <property type="entry name" value="Vaccinia Virus protein VP39"/>
    <property type="match status" value="1"/>
</dbReference>
<dbReference type="InterPro" id="IPR029063">
    <property type="entry name" value="SAM-dependent_MTases_sf"/>
</dbReference>
<reference evidence="3 4" key="1">
    <citation type="submission" date="2016-11" db="EMBL/GenBank/DDBJ databases">
        <authorList>
            <person name="Jaros S."/>
            <person name="Januszkiewicz K."/>
            <person name="Wedrychowicz H."/>
        </authorList>
    </citation>
    <scope>NUCLEOTIDE SEQUENCE [LARGE SCALE GENOMIC DNA]</scope>
    <source>
        <strain evidence="3 4">DSM 10502</strain>
    </source>
</reference>
<keyword evidence="1" id="KW-0175">Coiled coil</keyword>
<evidence type="ECO:0000313" key="3">
    <source>
        <dbReference type="EMBL" id="SHE31520.1"/>
    </source>
</evidence>
<dbReference type="GO" id="GO:0032259">
    <property type="term" value="P:methylation"/>
    <property type="evidence" value="ECO:0007669"/>
    <property type="project" value="UniProtKB-KW"/>
</dbReference>
<evidence type="ECO:0000256" key="1">
    <source>
        <dbReference type="SAM" id="Coils"/>
    </source>
</evidence>
<feature type="coiled-coil region" evidence="1">
    <location>
        <begin position="64"/>
        <end position="91"/>
    </location>
</feature>
<dbReference type="AlphaFoldDB" id="A0A1M4SH45"/>
<accession>A0A1M4SH45</accession>
<dbReference type="InterPro" id="IPR025714">
    <property type="entry name" value="Methyltranfer_dom"/>
</dbReference>
<dbReference type="RefSeq" id="WP_072934262.1">
    <property type="nucleotide sequence ID" value="NZ_FQUG01000002.1"/>
</dbReference>
<dbReference type="EMBL" id="FQUG01000002">
    <property type="protein sequence ID" value="SHE31520.1"/>
    <property type="molecule type" value="Genomic_DNA"/>
</dbReference>
<dbReference type="InterPro" id="IPR050210">
    <property type="entry name" value="tRNA_Adenine-N(6)_MTase"/>
</dbReference>
<dbReference type="SUPFAM" id="SSF53335">
    <property type="entry name" value="S-adenosyl-L-methionine-dependent methyltransferases"/>
    <property type="match status" value="1"/>
</dbReference>
<dbReference type="CDD" id="cd02440">
    <property type="entry name" value="AdoMet_MTases"/>
    <property type="match status" value="1"/>
</dbReference>
<gene>
    <name evidence="3" type="ORF">SAMN02745190_00134</name>
</gene>
<dbReference type="STRING" id="1123243.SAMN02745190_00134"/>
<evidence type="ECO:0000259" key="2">
    <source>
        <dbReference type="Pfam" id="PF13847"/>
    </source>
</evidence>
<sequence length="249" mass="27889">MSKIVLHENERLDDLNHLGRQIIQRTDAFCFGMDAVLLAHFPKYGARCRVLDLGTGTGVIPLLMAEEADTVDALELDAEMAERAARSVEYNGLEEKIRVKQGDYREIKELYPAESFDVVLANPPYFPVKSGLAAAVPEKAKARHELTATLSDVIRAARYVLKYHGRFAMVHIPERLDEIFVALSANQMAPKRVQLIEPREGKPANLVLVEAMVGGQAGSIRWLPTLRVYDKEGKYTAEALKYYGKESME</sequence>